<dbReference type="GO" id="GO:0006397">
    <property type="term" value="P:mRNA processing"/>
    <property type="evidence" value="ECO:0007669"/>
    <property type="project" value="UniProtKB-KW"/>
</dbReference>
<dbReference type="PROSITE" id="PS50158">
    <property type="entry name" value="ZF_CCHC"/>
    <property type="match status" value="1"/>
</dbReference>
<feature type="compositionally biased region" description="Acidic residues" evidence="3">
    <location>
        <begin position="141"/>
        <end position="155"/>
    </location>
</feature>
<evidence type="ECO:0000256" key="1">
    <source>
        <dbReference type="ARBA" id="ARBA00022664"/>
    </source>
</evidence>
<dbReference type="GO" id="GO:0003676">
    <property type="term" value="F:nucleic acid binding"/>
    <property type="evidence" value="ECO:0007669"/>
    <property type="project" value="InterPro"/>
</dbReference>
<accession>A0A9Q3E5B8</accession>
<keyword evidence="2" id="KW-0862">Zinc</keyword>
<keyword evidence="1" id="KW-0507">mRNA processing</keyword>
<dbReference type="InterPro" id="IPR036875">
    <property type="entry name" value="Znf_CCHC_sf"/>
</dbReference>
<keyword evidence="2" id="KW-0863">Zinc-finger</keyword>
<sequence>MLQSLFTKSAKKWYYKMRQDHNKDSWPWWKEQIISKWENDSWRVRMENSFKESTFNTGRDMPMSWLLKHKDRSTALYPSISETMNGQKPALRPDRKEDRAPLKCHKCGSTSHLASICPKWTRINDIKIENPEYTKEKNDLSLDESDSEPDEEEELQDKLSIENINVSFDITEGHTHLPRLSDESMDLIHVQEAKIENPSLPEEKVIQLDHLVSLIL</sequence>
<feature type="domain" description="CCHC-type" evidence="4">
    <location>
        <begin position="103"/>
        <end position="119"/>
    </location>
</feature>
<dbReference type="EMBL" id="AVOT02022884">
    <property type="protein sequence ID" value="MBW0512586.1"/>
    <property type="molecule type" value="Genomic_DNA"/>
</dbReference>
<keyword evidence="6" id="KW-1185">Reference proteome</keyword>
<organism evidence="5 6">
    <name type="scientific">Austropuccinia psidii MF-1</name>
    <dbReference type="NCBI Taxonomy" id="1389203"/>
    <lineage>
        <taxon>Eukaryota</taxon>
        <taxon>Fungi</taxon>
        <taxon>Dikarya</taxon>
        <taxon>Basidiomycota</taxon>
        <taxon>Pucciniomycotina</taxon>
        <taxon>Pucciniomycetes</taxon>
        <taxon>Pucciniales</taxon>
        <taxon>Sphaerophragmiaceae</taxon>
        <taxon>Austropuccinia</taxon>
    </lineage>
</organism>
<evidence type="ECO:0000256" key="3">
    <source>
        <dbReference type="SAM" id="MobiDB-lite"/>
    </source>
</evidence>
<reference evidence="5" key="1">
    <citation type="submission" date="2021-03" db="EMBL/GenBank/DDBJ databases">
        <title>Draft genome sequence of rust myrtle Austropuccinia psidii MF-1, a brazilian biotype.</title>
        <authorList>
            <person name="Quecine M.C."/>
            <person name="Pachon D.M.R."/>
            <person name="Bonatelli M.L."/>
            <person name="Correr F.H."/>
            <person name="Franceschini L.M."/>
            <person name="Leite T.F."/>
            <person name="Margarido G.R.A."/>
            <person name="Almeida C.A."/>
            <person name="Ferrarezi J.A."/>
            <person name="Labate C.A."/>
        </authorList>
    </citation>
    <scope>NUCLEOTIDE SEQUENCE</scope>
    <source>
        <strain evidence="5">MF-1</strain>
    </source>
</reference>
<feature type="region of interest" description="Disordered" evidence="3">
    <location>
        <begin position="135"/>
        <end position="156"/>
    </location>
</feature>
<name>A0A9Q3E5B8_9BASI</name>
<dbReference type="Proteomes" id="UP000765509">
    <property type="component" value="Unassembled WGS sequence"/>
</dbReference>
<evidence type="ECO:0000313" key="6">
    <source>
        <dbReference type="Proteomes" id="UP000765509"/>
    </source>
</evidence>
<keyword evidence="2" id="KW-0479">Metal-binding</keyword>
<protein>
    <recommendedName>
        <fullName evidence="4">CCHC-type domain-containing protein</fullName>
    </recommendedName>
</protein>
<evidence type="ECO:0000313" key="5">
    <source>
        <dbReference type="EMBL" id="MBW0512586.1"/>
    </source>
</evidence>
<comment type="caution">
    <text evidence="5">The sequence shown here is derived from an EMBL/GenBank/DDBJ whole genome shotgun (WGS) entry which is preliminary data.</text>
</comment>
<proteinExistence type="predicted"/>
<evidence type="ECO:0000259" key="4">
    <source>
        <dbReference type="PROSITE" id="PS50158"/>
    </source>
</evidence>
<gene>
    <name evidence="5" type="ORF">O181_052301</name>
</gene>
<dbReference type="AlphaFoldDB" id="A0A9Q3E5B8"/>
<evidence type="ECO:0000256" key="2">
    <source>
        <dbReference type="PROSITE-ProRule" id="PRU00047"/>
    </source>
</evidence>
<dbReference type="GO" id="GO:0008270">
    <property type="term" value="F:zinc ion binding"/>
    <property type="evidence" value="ECO:0007669"/>
    <property type="project" value="UniProtKB-KW"/>
</dbReference>
<dbReference type="SUPFAM" id="SSF57756">
    <property type="entry name" value="Retrovirus zinc finger-like domains"/>
    <property type="match status" value="1"/>
</dbReference>
<dbReference type="InterPro" id="IPR001878">
    <property type="entry name" value="Znf_CCHC"/>
</dbReference>